<sequence>MRDRLGARGTEDSAKLPGTVSTGDDNPFDHIALIDIVFFIESETFREMVTDNISGTNREATLLNRRSRNRQFCDMPFPLPRSEQAGEED</sequence>
<gene>
    <name evidence="2" type="ORF">V1478_017324</name>
</gene>
<reference evidence="2 3" key="1">
    <citation type="journal article" date="2024" name="Ann. Entomol. Soc. Am.">
        <title>Genomic analyses of the southern and eastern yellowjacket wasps (Hymenoptera: Vespidae) reveal evolutionary signatures of social life.</title>
        <authorList>
            <person name="Catto M.A."/>
            <person name="Caine P.B."/>
            <person name="Orr S.E."/>
            <person name="Hunt B.G."/>
            <person name="Goodisman M.A.D."/>
        </authorList>
    </citation>
    <scope>NUCLEOTIDE SEQUENCE [LARGE SCALE GENOMIC DNA]</scope>
    <source>
        <strain evidence="2">233</strain>
        <tissue evidence="2">Head and thorax</tissue>
    </source>
</reference>
<comment type="caution">
    <text evidence="2">The sequence shown here is derived from an EMBL/GenBank/DDBJ whole genome shotgun (WGS) entry which is preliminary data.</text>
</comment>
<evidence type="ECO:0000256" key="1">
    <source>
        <dbReference type="SAM" id="MobiDB-lite"/>
    </source>
</evidence>
<feature type="compositionally biased region" description="Basic and acidic residues" evidence="1">
    <location>
        <begin position="1"/>
        <end position="14"/>
    </location>
</feature>
<dbReference type="AlphaFoldDB" id="A0ABD1ZXN8"/>
<evidence type="ECO:0000313" key="3">
    <source>
        <dbReference type="Proteomes" id="UP001607302"/>
    </source>
</evidence>
<evidence type="ECO:0000313" key="2">
    <source>
        <dbReference type="EMBL" id="KAL2713131.1"/>
    </source>
</evidence>
<keyword evidence="3" id="KW-1185">Reference proteome</keyword>
<proteinExistence type="predicted"/>
<dbReference type="EMBL" id="JAUDFV010000161">
    <property type="protein sequence ID" value="KAL2713131.1"/>
    <property type="molecule type" value="Genomic_DNA"/>
</dbReference>
<protein>
    <submittedName>
        <fullName evidence="2">Uncharacterized protein</fullName>
    </submittedName>
</protein>
<name>A0ABD1ZXN8_VESSQ</name>
<accession>A0ABD1ZXN8</accession>
<feature type="region of interest" description="Disordered" evidence="1">
    <location>
        <begin position="1"/>
        <end position="27"/>
    </location>
</feature>
<organism evidence="2 3">
    <name type="scientific">Vespula squamosa</name>
    <name type="common">Southern yellow jacket</name>
    <name type="synonym">Wasp</name>
    <dbReference type="NCBI Taxonomy" id="30214"/>
    <lineage>
        <taxon>Eukaryota</taxon>
        <taxon>Metazoa</taxon>
        <taxon>Ecdysozoa</taxon>
        <taxon>Arthropoda</taxon>
        <taxon>Hexapoda</taxon>
        <taxon>Insecta</taxon>
        <taxon>Pterygota</taxon>
        <taxon>Neoptera</taxon>
        <taxon>Endopterygota</taxon>
        <taxon>Hymenoptera</taxon>
        <taxon>Apocrita</taxon>
        <taxon>Aculeata</taxon>
        <taxon>Vespoidea</taxon>
        <taxon>Vespidae</taxon>
        <taxon>Vespinae</taxon>
        <taxon>Vespula</taxon>
    </lineage>
</organism>
<dbReference type="Proteomes" id="UP001607302">
    <property type="component" value="Unassembled WGS sequence"/>
</dbReference>